<dbReference type="RefSeq" id="WP_075999966.1">
    <property type="nucleotide sequence ID" value="NZ_PKUS01000008.1"/>
</dbReference>
<name>A0A2N5X3Z2_9GAMM</name>
<dbReference type="PANTHER" id="PTHR48228:SF5">
    <property type="entry name" value="ALPHA-METHYLACYL-COA RACEMASE"/>
    <property type="match status" value="1"/>
</dbReference>
<gene>
    <name evidence="1" type="ORF">C0039_09015</name>
</gene>
<dbReference type="InterPro" id="IPR044855">
    <property type="entry name" value="CoA-Trfase_III_dom3_sf"/>
</dbReference>
<reference evidence="1 2" key="1">
    <citation type="submission" date="2018-01" db="EMBL/GenBank/DDBJ databases">
        <title>The draft genome sequence of Halioglobus lutimaris HF004.</title>
        <authorList>
            <person name="Du Z.-J."/>
            <person name="Shi M.-J."/>
        </authorList>
    </citation>
    <scope>NUCLEOTIDE SEQUENCE [LARGE SCALE GENOMIC DNA]</scope>
    <source>
        <strain evidence="1 2">HF004</strain>
    </source>
</reference>
<proteinExistence type="predicted"/>
<dbReference type="Proteomes" id="UP000235005">
    <property type="component" value="Unassembled WGS sequence"/>
</dbReference>
<dbReference type="PANTHER" id="PTHR48228">
    <property type="entry name" value="SUCCINYL-COA--D-CITRAMALATE COA-TRANSFERASE"/>
    <property type="match status" value="1"/>
</dbReference>
<dbReference type="InterPro" id="IPR003673">
    <property type="entry name" value="CoA-Trfase_fam_III"/>
</dbReference>
<dbReference type="AlphaFoldDB" id="A0A2N5X3Z2"/>
<accession>A0A2N5X3Z2</accession>
<keyword evidence="1" id="KW-0808">Transferase</keyword>
<dbReference type="Gene3D" id="3.30.1540.10">
    <property type="entry name" value="formyl-coa transferase, domain 3"/>
    <property type="match status" value="1"/>
</dbReference>
<dbReference type="InterPro" id="IPR023606">
    <property type="entry name" value="CoA-Trfase_III_dom_1_sf"/>
</dbReference>
<protein>
    <submittedName>
        <fullName evidence="1">CoA transferase</fullName>
    </submittedName>
</protein>
<organism evidence="1 2">
    <name type="scientific">Pseudohalioglobus lutimaris</name>
    <dbReference type="NCBI Taxonomy" id="1737061"/>
    <lineage>
        <taxon>Bacteria</taxon>
        <taxon>Pseudomonadati</taxon>
        <taxon>Pseudomonadota</taxon>
        <taxon>Gammaproteobacteria</taxon>
        <taxon>Cellvibrionales</taxon>
        <taxon>Halieaceae</taxon>
        <taxon>Pseudohalioglobus</taxon>
    </lineage>
</organism>
<dbReference type="GO" id="GO:0016740">
    <property type="term" value="F:transferase activity"/>
    <property type="evidence" value="ECO:0007669"/>
    <property type="project" value="UniProtKB-KW"/>
</dbReference>
<dbReference type="SUPFAM" id="SSF89796">
    <property type="entry name" value="CoA-transferase family III (CaiB/BaiF)"/>
    <property type="match status" value="1"/>
</dbReference>
<dbReference type="Gene3D" id="3.40.50.10540">
    <property type="entry name" value="Crotonobetainyl-coa:carnitine coa-transferase, domain 1"/>
    <property type="match status" value="1"/>
</dbReference>
<evidence type="ECO:0000313" key="1">
    <source>
        <dbReference type="EMBL" id="PLW69192.1"/>
    </source>
</evidence>
<dbReference type="OrthoDB" id="9058532at2"/>
<keyword evidence="2" id="KW-1185">Reference proteome</keyword>
<dbReference type="Pfam" id="PF02515">
    <property type="entry name" value="CoA_transf_3"/>
    <property type="match status" value="1"/>
</dbReference>
<dbReference type="InterPro" id="IPR050509">
    <property type="entry name" value="CoA-transferase_III"/>
</dbReference>
<sequence length="386" mass="41621">MAFLDGLTILDFASVGPAARASRILADYGMNVVKVAPVVASGGKQIDPVYHAYGAGRGMQRIRVDLKSEDGRATIYKLASSVDVIMESYRPGVAARLGVGYEDMRKLNPAIIYCSTSGYGQEGPYAQWAGHDINYLAVGGFLACSGKDANGLPAIPGATVADSAGGGMHAAMAIMSALLNRFRNNEGAYLDVAATDGVLTLMSLYLDQYTATGVETRPNEAVLTGAYAWYGLYGTKDGGAVSVGAIEPHFFRNLCRLLELEEFNDAQYDHSRQAAMKAAFQQKFLTLTRDQWTERMAAENTCVAPVLSVSEVVEDEHLQARNTFMRAHHPQEGEFRQLAPVLAGCERRQPVHQVSAEGSTDTDEVLLAAGFSDEDIQRLKDSGCVE</sequence>
<comment type="caution">
    <text evidence="1">The sequence shown here is derived from an EMBL/GenBank/DDBJ whole genome shotgun (WGS) entry which is preliminary data.</text>
</comment>
<evidence type="ECO:0000313" key="2">
    <source>
        <dbReference type="Proteomes" id="UP000235005"/>
    </source>
</evidence>
<dbReference type="EMBL" id="PKUS01000008">
    <property type="protein sequence ID" value="PLW69192.1"/>
    <property type="molecule type" value="Genomic_DNA"/>
</dbReference>